<organism evidence="3 4">
    <name type="scientific">Rubneribacter badeniensis</name>
    <dbReference type="NCBI Taxonomy" id="2070688"/>
    <lineage>
        <taxon>Bacteria</taxon>
        <taxon>Bacillati</taxon>
        <taxon>Actinomycetota</taxon>
        <taxon>Coriobacteriia</taxon>
        <taxon>Eggerthellales</taxon>
        <taxon>Eggerthellaceae</taxon>
        <taxon>Rubneribacter</taxon>
    </lineage>
</organism>
<proteinExistence type="predicted"/>
<dbReference type="InterPro" id="IPR036411">
    <property type="entry name" value="TorD-like_sf"/>
</dbReference>
<dbReference type="Proteomes" id="UP000236488">
    <property type="component" value="Unassembled WGS sequence"/>
</dbReference>
<name>A0A2K2U8E3_9ACTN</name>
<dbReference type="Gene3D" id="1.10.3480.10">
    <property type="entry name" value="TorD-like"/>
    <property type="match status" value="1"/>
</dbReference>
<dbReference type="SUPFAM" id="SSF89155">
    <property type="entry name" value="TorD-like"/>
    <property type="match status" value="1"/>
</dbReference>
<evidence type="ECO:0000313" key="3">
    <source>
        <dbReference type="EMBL" id="PNV66595.1"/>
    </source>
</evidence>
<dbReference type="EMBL" id="PPEL01000001">
    <property type="protein sequence ID" value="PNV66595.1"/>
    <property type="molecule type" value="Genomic_DNA"/>
</dbReference>
<gene>
    <name evidence="3" type="ORF">C2L80_00270</name>
</gene>
<comment type="caution">
    <text evidence="3">The sequence shown here is derived from an EMBL/GenBank/DDBJ whole genome shotgun (WGS) entry which is preliminary data.</text>
</comment>
<dbReference type="RefSeq" id="WP_087195395.1">
    <property type="nucleotide sequence ID" value="NZ_PPEL01000001.1"/>
</dbReference>
<dbReference type="AlphaFoldDB" id="A0A2K2U8E3"/>
<keyword evidence="1" id="KW-0143">Chaperone</keyword>
<dbReference type="PANTHER" id="PTHR34227:SF1">
    <property type="entry name" value="DIMETHYL SULFOXIDE REDUCTASE CHAPERONE-RELATED"/>
    <property type="match status" value="1"/>
</dbReference>
<evidence type="ECO:0000313" key="4">
    <source>
        <dbReference type="Proteomes" id="UP000236488"/>
    </source>
</evidence>
<protein>
    <submittedName>
        <fullName evidence="3">Molecular chaperone TorD</fullName>
    </submittedName>
</protein>
<evidence type="ECO:0000256" key="1">
    <source>
        <dbReference type="ARBA" id="ARBA00023186"/>
    </source>
</evidence>
<feature type="region of interest" description="Disordered" evidence="2">
    <location>
        <begin position="46"/>
        <end position="68"/>
    </location>
</feature>
<dbReference type="Pfam" id="PF02613">
    <property type="entry name" value="Nitrate_red_del"/>
    <property type="match status" value="1"/>
</dbReference>
<evidence type="ECO:0000256" key="2">
    <source>
        <dbReference type="SAM" id="MobiDB-lite"/>
    </source>
</evidence>
<dbReference type="InterPro" id="IPR050289">
    <property type="entry name" value="TorD/DmsD_chaperones"/>
</dbReference>
<reference evidence="3 4" key="1">
    <citation type="journal article" date="2018" name="Int. J. Syst. Evol. Microbiol.">
        <title>Rubneribacter badeniensis gen. nov., sp. nov. and Enteroscipio rubneri gen. nov., sp. nov., new members of the Eggerthellaceae isolated from human faeces.</title>
        <authorList>
            <person name="Danylec N."/>
            <person name="Gobl A."/>
            <person name="Stoll D.A."/>
            <person name="Hetzer B."/>
            <person name="Kulling S.E."/>
            <person name="Huch M."/>
        </authorList>
    </citation>
    <scope>NUCLEOTIDE SEQUENCE [LARGE SCALE GENOMIC DNA]</scope>
    <source>
        <strain evidence="3 4">ResAG-85</strain>
    </source>
</reference>
<dbReference type="InterPro" id="IPR020945">
    <property type="entry name" value="DMSO/NO3_reduct_chaperone"/>
</dbReference>
<dbReference type="PANTHER" id="PTHR34227">
    <property type="entry name" value="CHAPERONE PROTEIN YCDY"/>
    <property type="match status" value="1"/>
</dbReference>
<sequence length="250" mass="27538">MDEMLRSALEGRTAAYGLLARLLNREVDEELLAELRALPFAADEAVRPNDASDADDPGRRDNTADLPTAAYSADLDEGNRLMGGYLAGIGNEDGDAQRALTDLAVDFARLFVVRKRSESAAPYPNESVHTSTEHLRMDGARDEVRSLFRAEGVRAADAWRLGEDHVALELEFMQTLAARTVEAASANDEGAADDLLSKQTSFLDRHLLNWVPVFAETMERTARTDFYRGVALLLVAHLHEDRALVEQLLG</sequence>
<keyword evidence="4" id="KW-1185">Reference proteome</keyword>
<accession>A0A2K2U8E3</accession>